<comment type="caution">
    <text evidence="7">The sequence shown here is derived from an EMBL/GenBank/DDBJ whole genome shotgun (WGS) entry which is preliminary data.</text>
</comment>
<feature type="transmembrane region" description="Helical" evidence="5">
    <location>
        <begin position="210"/>
        <end position="231"/>
    </location>
</feature>
<feature type="transmembrane region" description="Helical" evidence="5">
    <location>
        <begin position="269"/>
        <end position="289"/>
    </location>
</feature>
<feature type="transmembrane region" description="Helical" evidence="5">
    <location>
        <begin position="149"/>
        <end position="167"/>
    </location>
</feature>
<evidence type="ECO:0000313" key="8">
    <source>
        <dbReference type="Proteomes" id="UP000433788"/>
    </source>
</evidence>
<feature type="transmembrane region" description="Helical" evidence="5">
    <location>
        <begin position="38"/>
        <end position="56"/>
    </location>
</feature>
<dbReference type="SUPFAM" id="SSF103481">
    <property type="entry name" value="Multidrug resistance efflux transporter EmrE"/>
    <property type="match status" value="2"/>
</dbReference>
<dbReference type="InterPro" id="IPR000620">
    <property type="entry name" value="EamA_dom"/>
</dbReference>
<feature type="transmembrane region" description="Helical" evidence="5">
    <location>
        <begin position="93"/>
        <end position="113"/>
    </location>
</feature>
<dbReference type="EMBL" id="WJPP01000002">
    <property type="protein sequence ID" value="MRH77971.1"/>
    <property type="molecule type" value="Genomic_DNA"/>
</dbReference>
<feature type="transmembrane region" description="Helical" evidence="5">
    <location>
        <begin position="179"/>
        <end position="198"/>
    </location>
</feature>
<reference evidence="7 8" key="1">
    <citation type="submission" date="2019-11" db="EMBL/GenBank/DDBJ databases">
        <authorList>
            <person name="Zhang X.Y."/>
        </authorList>
    </citation>
    <scope>NUCLEOTIDE SEQUENCE [LARGE SCALE GENOMIC DNA]</scope>
    <source>
        <strain evidence="7 8">C176</strain>
    </source>
</reference>
<feature type="domain" description="EamA" evidence="6">
    <location>
        <begin position="151"/>
        <end position="284"/>
    </location>
</feature>
<accession>A0A6N7QNK1</accession>
<dbReference type="AlphaFoldDB" id="A0A6N7QNK1"/>
<dbReference type="PANTHER" id="PTHR32322:SF9">
    <property type="entry name" value="AMINO-ACID METABOLITE EFFLUX PUMP-RELATED"/>
    <property type="match status" value="1"/>
</dbReference>
<evidence type="ECO:0000256" key="5">
    <source>
        <dbReference type="SAM" id="Phobius"/>
    </source>
</evidence>
<proteinExistence type="predicted"/>
<dbReference type="PANTHER" id="PTHR32322">
    <property type="entry name" value="INNER MEMBRANE TRANSPORTER"/>
    <property type="match status" value="1"/>
</dbReference>
<name>A0A6N7QNK1_9GAMM</name>
<dbReference type="Gene3D" id="1.10.3730.20">
    <property type="match status" value="1"/>
</dbReference>
<dbReference type="Proteomes" id="UP000433788">
    <property type="component" value="Unassembled WGS sequence"/>
</dbReference>
<feature type="domain" description="EamA" evidence="6">
    <location>
        <begin position="6"/>
        <end position="138"/>
    </location>
</feature>
<dbReference type="InterPro" id="IPR050638">
    <property type="entry name" value="AA-Vitamin_Transporters"/>
</dbReference>
<keyword evidence="4 5" id="KW-0472">Membrane</keyword>
<feature type="transmembrane region" description="Helical" evidence="5">
    <location>
        <begin position="68"/>
        <end position="87"/>
    </location>
</feature>
<dbReference type="GO" id="GO:0016020">
    <property type="term" value="C:membrane"/>
    <property type="evidence" value="ECO:0007669"/>
    <property type="project" value="UniProtKB-SubCell"/>
</dbReference>
<gene>
    <name evidence="7" type="ORF">GH984_04560</name>
</gene>
<feature type="transmembrane region" description="Helical" evidence="5">
    <location>
        <begin position="125"/>
        <end position="143"/>
    </location>
</feature>
<keyword evidence="3 5" id="KW-1133">Transmembrane helix</keyword>
<dbReference type="InterPro" id="IPR037185">
    <property type="entry name" value="EmrE-like"/>
</dbReference>
<protein>
    <submittedName>
        <fullName evidence="7">EamA family transporter</fullName>
    </submittedName>
</protein>
<organism evidence="7 8">
    <name type="scientific">Spiribacter salilacus</name>
    <dbReference type="NCBI Taxonomy" id="2664894"/>
    <lineage>
        <taxon>Bacteria</taxon>
        <taxon>Pseudomonadati</taxon>
        <taxon>Pseudomonadota</taxon>
        <taxon>Gammaproteobacteria</taxon>
        <taxon>Chromatiales</taxon>
        <taxon>Ectothiorhodospiraceae</taxon>
        <taxon>Spiribacter</taxon>
    </lineage>
</organism>
<evidence type="ECO:0000259" key="6">
    <source>
        <dbReference type="Pfam" id="PF00892"/>
    </source>
</evidence>
<keyword evidence="2 5" id="KW-0812">Transmembrane</keyword>
<evidence type="ECO:0000256" key="1">
    <source>
        <dbReference type="ARBA" id="ARBA00004141"/>
    </source>
</evidence>
<comment type="subcellular location">
    <subcellularLocation>
        <location evidence="1">Membrane</location>
        <topology evidence="1">Multi-pass membrane protein</topology>
    </subcellularLocation>
</comment>
<feature type="transmembrane region" description="Helical" evidence="5">
    <location>
        <begin position="243"/>
        <end position="263"/>
    </location>
</feature>
<evidence type="ECO:0000256" key="3">
    <source>
        <dbReference type="ARBA" id="ARBA00022989"/>
    </source>
</evidence>
<keyword evidence="8" id="KW-1185">Reference proteome</keyword>
<dbReference type="Pfam" id="PF00892">
    <property type="entry name" value="EamA"/>
    <property type="match status" value="2"/>
</dbReference>
<sequence length="314" mass="33454">MSTRDWALLLLLSGVWGGSFFFFEVALASVPPFTVVLARVGLAAIILLVIARLRGCILPFSLTIARRYLLLGAISNALPFSFIVWGQTQIPSGLASIINAMTPIWAVLVGLLIRSDERLTTPKAIGILLGFAGVAVLLGPDLLQELDPYSLGQLSVLAATICYGFAVHYGRRFGGTTPLVNAAYMLSAATVWLLPVALVVEQPWTVSPGFVGWSALIGLATVCTAFAYLLYFRLLASAGATNISLVTFLVPVSAISLGAVFLGERLGPNAFIGMGILFSGLAMIDGRLWRRFSQKTNLAAAQIKTPPRSDPTDP</sequence>
<dbReference type="RefSeq" id="WP_153719018.1">
    <property type="nucleotide sequence ID" value="NZ_WJPP01000002.1"/>
</dbReference>
<evidence type="ECO:0000256" key="2">
    <source>
        <dbReference type="ARBA" id="ARBA00022692"/>
    </source>
</evidence>
<evidence type="ECO:0000256" key="4">
    <source>
        <dbReference type="ARBA" id="ARBA00023136"/>
    </source>
</evidence>
<evidence type="ECO:0000313" key="7">
    <source>
        <dbReference type="EMBL" id="MRH77971.1"/>
    </source>
</evidence>